<dbReference type="InterPro" id="IPR017853">
    <property type="entry name" value="GH"/>
</dbReference>
<feature type="active site" description="Proton donor" evidence="4">
    <location>
        <position position="91"/>
    </location>
</feature>
<dbReference type="GO" id="GO:0006080">
    <property type="term" value="P:substituted mannan metabolic process"/>
    <property type="evidence" value="ECO:0007669"/>
    <property type="project" value="InterPro"/>
</dbReference>
<evidence type="ECO:0000256" key="3">
    <source>
        <dbReference type="ARBA" id="ARBA00023295"/>
    </source>
</evidence>
<organism evidence="6 7">
    <name type="scientific">candidate division WOR-1 bacterium DG_54_3</name>
    <dbReference type="NCBI Taxonomy" id="1703775"/>
    <lineage>
        <taxon>Bacteria</taxon>
        <taxon>Bacillati</taxon>
        <taxon>Saganbacteria</taxon>
    </lineage>
</organism>
<evidence type="ECO:0000256" key="1">
    <source>
        <dbReference type="ARBA" id="ARBA00007754"/>
    </source>
</evidence>
<comment type="caution">
    <text evidence="6">The sequence shown here is derived from an EMBL/GenBank/DDBJ whole genome shotgun (WGS) entry which is preliminary data.</text>
</comment>
<comment type="similarity">
    <text evidence="1 4">Belongs to the glycosyl hydrolase 26 family.</text>
</comment>
<dbReference type="SUPFAM" id="SSF51445">
    <property type="entry name" value="(Trans)glycosidases"/>
    <property type="match status" value="1"/>
</dbReference>
<dbReference type="InterPro" id="IPR022790">
    <property type="entry name" value="GH26_dom"/>
</dbReference>
<evidence type="ECO:0000256" key="2">
    <source>
        <dbReference type="ARBA" id="ARBA00022801"/>
    </source>
</evidence>
<accession>A0A0S7XPK2</accession>
<dbReference type="InterPro" id="IPR000805">
    <property type="entry name" value="Glyco_hydro_26"/>
</dbReference>
<evidence type="ECO:0000256" key="4">
    <source>
        <dbReference type="PROSITE-ProRule" id="PRU01100"/>
    </source>
</evidence>
<keyword evidence="3 4" id="KW-0326">Glycosidase</keyword>
<dbReference type="Pfam" id="PF02156">
    <property type="entry name" value="Glyco_hydro_26"/>
    <property type="match status" value="1"/>
</dbReference>
<name>A0A0S7XPK2_UNCSA</name>
<feature type="domain" description="GH26" evidence="5">
    <location>
        <begin position="1"/>
        <end position="269"/>
    </location>
</feature>
<dbReference type="EMBL" id="LIZX01000183">
    <property type="protein sequence ID" value="KPJ64434.1"/>
    <property type="molecule type" value="Genomic_DNA"/>
</dbReference>
<keyword evidence="2 4" id="KW-0378">Hydrolase</keyword>
<dbReference type="PANTHER" id="PTHR40079">
    <property type="entry name" value="MANNAN ENDO-1,4-BETA-MANNOSIDASE E-RELATED"/>
    <property type="match status" value="1"/>
</dbReference>
<feature type="active site" description="Nucleophile" evidence="4">
    <location>
        <position position="202"/>
    </location>
</feature>
<sequence>MENISSFQTMTGKELAVVLWYVHWIDPFPSSDADMVYGNGSIPLITWEPWITHPLGTLEAIASGSYESYVREFLQAARDWGKPLFLRFAHEMNGNWYPWDGSHNGGAAAPEKYKQAWRHIYNVREELGADNVNLVWCPNNTDLPDLSWNAASNYYPGDEYVDWVGVDGYNWGYANWQTFDAVFSNIYQTLTSLTSKPLMLGEFASAEQGGSKPNWITDAFSKIKTDYPRIKLLCWFNINKERDWRINSSASSEAAYRQAIGDSYFVESLL</sequence>
<dbReference type="Proteomes" id="UP000051861">
    <property type="component" value="Unassembled WGS sequence"/>
</dbReference>
<reference evidence="6 7" key="1">
    <citation type="journal article" date="2015" name="Microbiome">
        <title>Genomic resolution of linkages in carbon, nitrogen, and sulfur cycling among widespread estuary sediment bacteria.</title>
        <authorList>
            <person name="Baker B.J."/>
            <person name="Lazar C.S."/>
            <person name="Teske A.P."/>
            <person name="Dick G.J."/>
        </authorList>
    </citation>
    <scope>NUCLEOTIDE SEQUENCE [LARGE SCALE GENOMIC DNA]</scope>
    <source>
        <strain evidence="6">DG_54_3</strain>
    </source>
</reference>
<gene>
    <name evidence="6" type="ORF">AMJ44_12855</name>
</gene>
<evidence type="ECO:0000313" key="7">
    <source>
        <dbReference type="Proteomes" id="UP000051861"/>
    </source>
</evidence>
<dbReference type="GO" id="GO:0016985">
    <property type="term" value="F:mannan endo-1,4-beta-mannosidase activity"/>
    <property type="evidence" value="ECO:0007669"/>
    <property type="project" value="InterPro"/>
</dbReference>
<dbReference type="AlphaFoldDB" id="A0A0S7XPK2"/>
<evidence type="ECO:0000259" key="5">
    <source>
        <dbReference type="PROSITE" id="PS51764"/>
    </source>
</evidence>
<dbReference type="PANTHER" id="PTHR40079:SF4">
    <property type="entry name" value="GH26 DOMAIN-CONTAINING PROTEIN-RELATED"/>
    <property type="match status" value="1"/>
</dbReference>
<dbReference type="PROSITE" id="PS51764">
    <property type="entry name" value="GH26"/>
    <property type="match status" value="1"/>
</dbReference>
<dbReference type="Gene3D" id="3.20.20.80">
    <property type="entry name" value="Glycosidases"/>
    <property type="match status" value="1"/>
</dbReference>
<protein>
    <recommendedName>
        <fullName evidence="5">GH26 domain-containing protein</fullName>
    </recommendedName>
</protein>
<evidence type="ECO:0000313" key="6">
    <source>
        <dbReference type="EMBL" id="KPJ64434.1"/>
    </source>
</evidence>
<proteinExistence type="inferred from homology"/>